<dbReference type="PIRSF" id="PIRSF037442">
    <property type="entry name" value="UCP037442_abhydr"/>
    <property type="match status" value="1"/>
</dbReference>
<evidence type="ECO:0000313" key="1">
    <source>
        <dbReference type="EMBL" id="KAJ3178037.1"/>
    </source>
</evidence>
<dbReference type="Gene3D" id="3.40.50.1820">
    <property type="entry name" value="alpha/beta hydrolase"/>
    <property type="match status" value="1"/>
</dbReference>
<dbReference type="Proteomes" id="UP001212152">
    <property type="component" value="Unassembled WGS sequence"/>
</dbReference>
<accession>A0AAD5XQ73</accession>
<dbReference type="AlphaFoldDB" id="A0AAD5XQ73"/>
<dbReference type="InterPro" id="IPR029058">
    <property type="entry name" value="AB_hydrolase_fold"/>
</dbReference>
<evidence type="ECO:0000313" key="2">
    <source>
        <dbReference type="Proteomes" id="UP001212152"/>
    </source>
</evidence>
<reference evidence="1" key="1">
    <citation type="submission" date="2020-05" db="EMBL/GenBank/DDBJ databases">
        <title>Phylogenomic resolution of chytrid fungi.</title>
        <authorList>
            <person name="Stajich J.E."/>
            <person name="Amses K."/>
            <person name="Simmons R."/>
            <person name="Seto K."/>
            <person name="Myers J."/>
            <person name="Bonds A."/>
            <person name="Quandt C.A."/>
            <person name="Barry K."/>
            <person name="Liu P."/>
            <person name="Grigoriev I."/>
            <person name="Longcore J.E."/>
            <person name="James T.Y."/>
        </authorList>
    </citation>
    <scope>NUCLEOTIDE SEQUENCE</scope>
    <source>
        <strain evidence="1">JEL0379</strain>
    </source>
</reference>
<keyword evidence="2" id="KW-1185">Reference proteome</keyword>
<protein>
    <recommendedName>
        <fullName evidence="3">Serine aminopeptidase S33 domain-containing protein</fullName>
    </recommendedName>
</protein>
<dbReference type="EMBL" id="JADGJQ010000029">
    <property type="protein sequence ID" value="KAJ3178037.1"/>
    <property type="molecule type" value="Genomic_DNA"/>
</dbReference>
<comment type="caution">
    <text evidence="1">The sequence shown here is derived from an EMBL/GenBank/DDBJ whole genome shotgun (WGS) entry which is preliminary data.</text>
</comment>
<dbReference type="InterPro" id="IPR017208">
    <property type="entry name" value="UCP037442_abhydr"/>
</dbReference>
<evidence type="ECO:0008006" key="3">
    <source>
        <dbReference type="Google" id="ProtNLM"/>
    </source>
</evidence>
<proteinExistence type="predicted"/>
<organism evidence="1 2">
    <name type="scientific">Geranomyces variabilis</name>
    <dbReference type="NCBI Taxonomy" id="109894"/>
    <lineage>
        <taxon>Eukaryota</taxon>
        <taxon>Fungi</taxon>
        <taxon>Fungi incertae sedis</taxon>
        <taxon>Chytridiomycota</taxon>
        <taxon>Chytridiomycota incertae sedis</taxon>
        <taxon>Chytridiomycetes</taxon>
        <taxon>Spizellomycetales</taxon>
        <taxon>Powellomycetaceae</taxon>
        <taxon>Geranomyces</taxon>
    </lineage>
</organism>
<dbReference type="SUPFAM" id="SSF53474">
    <property type="entry name" value="alpha/beta-Hydrolases"/>
    <property type="match status" value="1"/>
</dbReference>
<name>A0AAD5XQ73_9FUNG</name>
<gene>
    <name evidence="1" type="ORF">HDU87_003815</name>
</gene>
<sequence length="345" mass="38234">MSSSASSDKQLELVKVSRIYVPARKDNYPIAVAIYEPPPTAQSSASALPPPAVIINSATGCHRRFYDSFARYLAGELGCPTITWDYRGVGDSGSDRLRELSAVTIQDHWATRDQPAVTAHLHDLYPDREMVLFGNSVGCHIAPMNPERDLISRYIFVAGNNAYWRHHYQTWVTWFFPAGVEAFSFGRGYFPASIVKLCDDIPLGAARDWARWTHNSIYCTIEPHIKKVYDSFHPGTKEKPGAAIHVAFTDDELINKKTPTPIDAFGSWTALMTNAGVELMFLDPSAATDTGRAVGHLGFFRKHCRKGWDALAPFILDGKRPMFEEKPATATATAAAAFKPIKAKL</sequence>